<evidence type="ECO:0000313" key="3">
    <source>
        <dbReference type="Proteomes" id="UP000663828"/>
    </source>
</evidence>
<dbReference type="Proteomes" id="UP000663828">
    <property type="component" value="Unassembled WGS sequence"/>
</dbReference>
<proteinExistence type="predicted"/>
<feature type="non-terminal residue" evidence="2">
    <location>
        <position position="1"/>
    </location>
</feature>
<feature type="compositionally biased region" description="Polar residues" evidence="1">
    <location>
        <begin position="145"/>
        <end position="165"/>
    </location>
</feature>
<accession>A0A816HJU0</accession>
<evidence type="ECO:0000256" key="1">
    <source>
        <dbReference type="SAM" id="MobiDB-lite"/>
    </source>
</evidence>
<sequence>MQIRHDKCDLLERLLKDSSGNGLALHIEHKVTGLPTPEFYHSLDCLHTQKKKVQASSIKLQWGHQLPIYMTTVPEDKLPKVINSVAGMFLRGTMTIPKNEKMKKLEMNNIYQYFTEPISTSSSSSSKKSSSNNTSSSSKKQISSPTIEDGTTNNSSSSSKDQQYQEALRDLKISWIS</sequence>
<comment type="caution">
    <text evidence="2">The sequence shown here is derived from an EMBL/GenBank/DDBJ whole genome shotgun (WGS) entry which is preliminary data.</text>
</comment>
<feature type="region of interest" description="Disordered" evidence="1">
    <location>
        <begin position="118"/>
        <end position="165"/>
    </location>
</feature>
<dbReference type="EMBL" id="CAJNOR010018220">
    <property type="protein sequence ID" value="CAF1688295.1"/>
    <property type="molecule type" value="Genomic_DNA"/>
</dbReference>
<name>A0A816HJU0_ADIRI</name>
<gene>
    <name evidence="2" type="ORF">XAT740_LOCUS62789</name>
</gene>
<protein>
    <submittedName>
        <fullName evidence="2">Uncharacterized protein</fullName>
    </submittedName>
</protein>
<evidence type="ECO:0000313" key="2">
    <source>
        <dbReference type="EMBL" id="CAF1688295.1"/>
    </source>
</evidence>
<organism evidence="2 3">
    <name type="scientific">Adineta ricciae</name>
    <name type="common">Rotifer</name>
    <dbReference type="NCBI Taxonomy" id="249248"/>
    <lineage>
        <taxon>Eukaryota</taxon>
        <taxon>Metazoa</taxon>
        <taxon>Spiralia</taxon>
        <taxon>Gnathifera</taxon>
        <taxon>Rotifera</taxon>
        <taxon>Eurotatoria</taxon>
        <taxon>Bdelloidea</taxon>
        <taxon>Adinetida</taxon>
        <taxon>Adinetidae</taxon>
        <taxon>Adineta</taxon>
    </lineage>
</organism>
<keyword evidence="3" id="KW-1185">Reference proteome</keyword>
<reference evidence="2" key="1">
    <citation type="submission" date="2021-02" db="EMBL/GenBank/DDBJ databases">
        <authorList>
            <person name="Nowell W R."/>
        </authorList>
    </citation>
    <scope>NUCLEOTIDE SEQUENCE</scope>
</reference>
<dbReference type="AlphaFoldDB" id="A0A816HJU0"/>
<feature type="compositionally biased region" description="Low complexity" evidence="1">
    <location>
        <begin position="118"/>
        <end position="144"/>
    </location>
</feature>